<name>X0U7F0_9ZZZZ</name>
<evidence type="ECO:0000313" key="1">
    <source>
        <dbReference type="EMBL" id="GAG01719.1"/>
    </source>
</evidence>
<gene>
    <name evidence="1" type="ORF">S01H1_34188</name>
</gene>
<sequence length="271" mass="28153">NVPCSTPAGIQVVDTGDCCGKLQVKWNKSPELDVAGYNVFYGATGMERIPLTALADKDNPSIYLSPDDLLITRNEDRAGSPNVYEITVSCYDSSGNESAPSAPVSGDPFPDESDFAAAIDDSTVNPAKAPPAESFTVATAGENELALSWSLPSSLSCASPEGFQGYRLYRSESAFTAGATIPASARIADESILGPAAGAYTDTGLLGCRTYNYAIATVNCDDSLVQSYTWASPGGGDYGTGSGQPTDVTACPPPSLAGTTAGWQRIFVTLR</sequence>
<dbReference type="EMBL" id="BARS01021268">
    <property type="protein sequence ID" value="GAG01719.1"/>
    <property type="molecule type" value="Genomic_DNA"/>
</dbReference>
<protein>
    <recommendedName>
        <fullName evidence="2">Fibronectin type-III domain-containing protein</fullName>
    </recommendedName>
</protein>
<dbReference type="InterPro" id="IPR013783">
    <property type="entry name" value="Ig-like_fold"/>
</dbReference>
<proteinExistence type="predicted"/>
<feature type="non-terminal residue" evidence="1">
    <location>
        <position position="1"/>
    </location>
</feature>
<comment type="caution">
    <text evidence="1">The sequence shown here is derived from an EMBL/GenBank/DDBJ whole genome shotgun (WGS) entry which is preliminary data.</text>
</comment>
<feature type="non-terminal residue" evidence="1">
    <location>
        <position position="271"/>
    </location>
</feature>
<evidence type="ECO:0008006" key="2">
    <source>
        <dbReference type="Google" id="ProtNLM"/>
    </source>
</evidence>
<reference evidence="1" key="1">
    <citation type="journal article" date="2014" name="Front. Microbiol.">
        <title>High frequency of phylogenetically diverse reductive dehalogenase-homologous genes in deep subseafloor sedimentary metagenomes.</title>
        <authorList>
            <person name="Kawai M."/>
            <person name="Futagami T."/>
            <person name="Toyoda A."/>
            <person name="Takaki Y."/>
            <person name="Nishi S."/>
            <person name="Hori S."/>
            <person name="Arai W."/>
            <person name="Tsubouchi T."/>
            <person name="Morono Y."/>
            <person name="Uchiyama I."/>
            <person name="Ito T."/>
            <person name="Fujiyama A."/>
            <person name="Inagaki F."/>
            <person name="Takami H."/>
        </authorList>
    </citation>
    <scope>NUCLEOTIDE SEQUENCE</scope>
    <source>
        <strain evidence="1">Expedition CK06-06</strain>
    </source>
</reference>
<dbReference type="Gene3D" id="2.60.40.10">
    <property type="entry name" value="Immunoglobulins"/>
    <property type="match status" value="2"/>
</dbReference>
<accession>X0U7F0</accession>
<dbReference type="AlphaFoldDB" id="X0U7F0"/>
<organism evidence="1">
    <name type="scientific">marine sediment metagenome</name>
    <dbReference type="NCBI Taxonomy" id="412755"/>
    <lineage>
        <taxon>unclassified sequences</taxon>
        <taxon>metagenomes</taxon>
        <taxon>ecological metagenomes</taxon>
    </lineage>
</organism>